<name>A0A372NSK6_9SPHI</name>
<dbReference type="EMBL" id="QWDC01000003">
    <property type="protein sequence ID" value="RFZ91253.1"/>
    <property type="molecule type" value="Genomic_DNA"/>
</dbReference>
<dbReference type="RefSeq" id="WP_117393484.1">
    <property type="nucleotide sequence ID" value="NZ_QWDC01000003.1"/>
</dbReference>
<dbReference type="Pfam" id="PF01904">
    <property type="entry name" value="DUF72"/>
    <property type="match status" value="1"/>
</dbReference>
<dbReference type="Gene3D" id="3.20.20.410">
    <property type="entry name" value="Protein of unknown function UPF0759"/>
    <property type="match status" value="1"/>
</dbReference>
<accession>A0A372NSK6</accession>
<dbReference type="OrthoDB" id="9780310at2"/>
<dbReference type="Proteomes" id="UP000264217">
    <property type="component" value="Unassembled WGS sequence"/>
</dbReference>
<proteinExistence type="predicted"/>
<dbReference type="SUPFAM" id="SSF117396">
    <property type="entry name" value="TM1631-like"/>
    <property type="match status" value="1"/>
</dbReference>
<comment type="caution">
    <text evidence="1">The sequence shown here is derived from an EMBL/GenBank/DDBJ whole genome shotgun (WGS) entry which is preliminary data.</text>
</comment>
<dbReference type="InterPro" id="IPR036520">
    <property type="entry name" value="UPF0759_sf"/>
</dbReference>
<keyword evidence="2" id="KW-1185">Reference proteome</keyword>
<evidence type="ECO:0000313" key="1">
    <source>
        <dbReference type="EMBL" id="RFZ91253.1"/>
    </source>
</evidence>
<dbReference type="InterPro" id="IPR002763">
    <property type="entry name" value="DUF72"/>
</dbReference>
<dbReference type="AlphaFoldDB" id="A0A372NSK6"/>
<sequence>MDKMTSAYYSGTSNLVLPVSSKRLFPEAFRESSRLTYYASLFNSVEINSSFYRIPLARTVRRWSEEVPEDFVFTFKLHRSVTHSLPGRFDMGSLDAFMQAAGSTSKRACLLVQLPPKFGPDLRGLSALLAALKPYDWRVSVEFRHRGWYQPEVYGLLREYGAGMVLHDMPGASPPLTETAGHVFLRFHGPEKGYRGSYSDAYLAEYAGYIREWQLRGLSVFAYFNNTLGAAVQNLQTLNRLAAAPGETKS</sequence>
<gene>
    <name evidence="1" type="ORF">D0C36_20175</name>
</gene>
<dbReference type="PANTHER" id="PTHR30348">
    <property type="entry name" value="UNCHARACTERIZED PROTEIN YECE"/>
    <property type="match status" value="1"/>
</dbReference>
<reference evidence="1 2" key="1">
    <citation type="submission" date="2018-08" db="EMBL/GenBank/DDBJ databases">
        <title>Mucilaginibacter sp. MYSH2.</title>
        <authorList>
            <person name="Seo T."/>
        </authorList>
    </citation>
    <scope>NUCLEOTIDE SEQUENCE [LARGE SCALE GENOMIC DNA]</scope>
    <source>
        <strain evidence="1 2">MYSH2</strain>
    </source>
</reference>
<dbReference type="PANTHER" id="PTHR30348:SF14">
    <property type="entry name" value="BLR8050 PROTEIN"/>
    <property type="match status" value="1"/>
</dbReference>
<protein>
    <submittedName>
        <fullName evidence="1">DUF72 domain-containing protein</fullName>
    </submittedName>
</protein>
<evidence type="ECO:0000313" key="2">
    <source>
        <dbReference type="Proteomes" id="UP000264217"/>
    </source>
</evidence>
<organism evidence="1 2">
    <name type="scientific">Mucilaginibacter conchicola</name>
    <dbReference type="NCBI Taxonomy" id="2303333"/>
    <lineage>
        <taxon>Bacteria</taxon>
        <taxon>Pseudomonadati</taxon>
        <taxon>Bacteroidota</taxon>
        <taxon>Sphingobacteriia</taxon>
        <taxon>Sphingobacteriales</taxon>
        <taxon>Sphingobacteriaceae</taxon>
        <taxon>Mucilaginibacter</taxon>
    </lineage>
</organism>